<dbReference type="Proteomes" id="UP001271274">
    <property type="component" value="Unassembled WGS sequence"/>
</dbReference>
<evidence type="ECO:0000313" key="1">
    <source>
        <dbReference type="EMBL" id="MDX3707100.1"/>
    </source>
</evidence>
<dbReference type="RefSeq" id="WP_319052699.1">
    <property type="nucleotide sequence ID" value="NZ_JARAUR010000004.1"/>
</dbReference>
<evidence type="ECO:0000313" key="2">
    <source>
        <dbReference type="Proteomes" id="UP001271274"/>
    </source>
</evidence>
<proteinExistence type="predicted"/>
<accession>A0ABU4NWY0</accession>
<keyword evidence="2" id="KW-1185">Reference proteome</keyword>
<sequence>MITGPLKWYTVASTLEQAVYAELTTKPDRHSVVPGAIAWDECDCGLLAVSVAQVFLTETFPDQLARRVGNTCDAPWEVAELVIQVVRCAPNPDDPMTAPTTAELDTSAREVLTDAYEMLSAVSVKLCQMNRDRDISDFMLRPLTAQGPSGGCVGNELRAYVSLPRN</sequence>
<name>A0ABU4NWY0_9ACTN</name>
<organism evidence="1 2">
    <name type="scientific">Streptomyces europaeiscabiei</name>
    <dbReference type="NCBI Taxonomy" id="146819"/>
    <lineage>
        <taxon>Bacteria</taxon>
        <taxon>Bacillati</taxon>
        <taxon>Actinomycetota</taxon>
        <taxon>Actinomycetes</taxon>
        <taxon>Kitasatosporales</taxon>
        <taxon>Streptomycetaceae</taxon>
        <taxon>Streptomyces</taxon>
    </lineage>
</organism>
<protein>
    <submittedName>
        <fullName evidence="1">Uncharacterized protein</fullName>
    </submittedName>
</protein>
<reference evidence="1 2" key="1">
    <citation type="journal article" date="2023" name="Microb. Genom.">
        <title>Mesoterricola silvestris gen. nov., sp. nov., Mesoterricola sediminis sp. nov., Geothrix oryzae sp. nov., Geothrix edaphica sp. nov., Geothrix rubra sp. nov., and Geothrix limicola sp. nov., six novel members of Acidobacteriota isolated from soils.</title>
        <authorList>
            <person name="Weisberg A.J."/>
            <person name="Pearce E."/>
            <person name="Kramer C.G."/>
            <person name="Chang J.H."/>
            <person name="Clarke C.R."/>
        </authorList>
    </citation>
    <scope>NUCLEOTIDE SEQUENCE [LARGE SCALE GENOMIC DNA]</scope>
    <source>
        <strain evidence="1 2">ID09-01A</strain>
    </source>
</reference>
<gene>
    <name evidence="1" type="ORF">PV662_47025</name>
</gene>
<dbReference type="EMBL" id="JARAYU010000041">
    <property type="protein sequence ID" value="MDX3707100.1"/>
    <property type="molecule type" value="Genomic_DNA"/>
</dbReference>
<comment type="caution">
    <text evidence="1">The sequence shown here is derived from an EMBL/GenBank/DDBJ whole genome shotgun (WGS) entry which is preliminary data.</text>
</comment>